<feature type="non-terminal residue" evidence="1">
    <location>
        <position position="78"/>
    </location>
</feature>
<evidence type="ECO:0000313" key="1">
    <source>
        <dbReference type="EMBL" id="SDL91738.1"/>
    </source>
</evidence>
<reference evidence="2" key="1">
    <citation type="submission" date="2016-10" db="EMBL/GenBank/DDBJ databases">
        <authorList>
            <person name="Varghese N."/>
            <person name="Submissions S."/>
        </authorList>
    </citation>
    <scope>NUCLEOTIDE SEQUENCE [LARGE SCALE GENOMIC DNA]</scope>
    <source>
        <strain evidence="2">CGMCC 1.7655</strain>
    </source>
</reference>
<dbReference type="AntiFam" id="ANF00227">
    <property type="entry name" value="Shadow ORF (opposite hmrR)"/>
</dbReference>
<sequence>MPIARTALNKLLQGRTQLHQISQPFVDLGEMTRGDLAHVGTAAARVFVQHQEVAAVLQRKVEPSRTAQEAQPVDISRA</sequence>
<keyword evidence="2" id="KW-1185">Reference proteome</keyword>
<accession>A0A1G9NYT8</accession>
<proteinExistence type="predicted"/>
<gene>
    <name evidence="1" type="ORF">SAMN04487971_13910</name>
</gene>
<dbReference type="STRING" id="525640.SAMN04487971_13910"/>
<dbReference type="EMBL" id="FNGE01000039">
    <property type="protein sequence ID" value="SDL91738.1"/>
    <property type="molecule type" value="Genomic_DNA"/>
</dbReference>
<dbReference type="Proteomes" id="UP000199555">
    <property type="component" value="Unassembled WGS sequence"/>
</dbReference>
<name>A0A1G9NYT8_9RHOB</name>
<protein>
    <submittedName>
        <fullName evidence="1">Uncharacterized protein</fullName>
    </submittedName>
</protein>
<organism evidence="1 2">
    <name type="scientific">Paracoccus chinensis</name>
    <dbReference type="NCBI Taxonomy" id="525640"/>
    <lineage>
        <taxon>Bacteria</taxon>
        <taxon>Pseudomonadati</taxon>
        <taxon>Pseudomonadota</taxon>
        <taxon>Alphaproteobacteria</taxon>
        <taxon>Rhodobacterales</taxon>
        <taxon>Paracoccaceae</taxon>
        <taxon>Paracoccus</taxon>
    </lineage>
</organism>
<evidence type="ECO:0000313" key="2">
    <source>
        <dbReference type="Proteomes" id="UP000199555"/>
    </source>
</evidence>
<dbReference type="AlphaFoldDB" id="A0A1G9NYT8"/>